<keyword evidence="4 6" id="KW-1133">Transmembrane helix</keyword>
<dbReference type="GO" id="GO:0016020">
    <property type="term" value="C:membrane"/>
    <property type="evidence" value="ECO:0007669"/>
    <property type="project" value="UniProtKB-SubCell"/>
</dbReference>
<dbReference type="InParanoid" id="A0A2P6NEA8"/>
<feature type="transmembrane region" description="Helical" evidence="6">
    <location>
        <begin position="292"/>
        <end position="312"/>
    </location>
</feature>
<keyword evidence="3 6" id="KW-0812">Transmembrane</keyword>
<name>A0A2P6NEA8_9EUKA</name>
<dbReference type="InterPro" id="IPR037185">
    <property type="entry name" value="EmrE-like"/>
</dbReference>
<dbReference type="Proteomes" id="UP000241769">
    <property type="component" value="Unassembled WGS sequence"/>
</dbReference>
<feature type="transmembrane region" description="Helical" evidence="6">
    <location>
        <begin position="65"/>
        <end position="84"/>
    </location>
</feature>
<accession>A0A2P6NEA8</accession>
<proteinExistence type="inferred from homology"/>
<dbReference type="SUPFAM" id="SSF103481">
    <property type="entry name" value="Multidrug resistance efflux transporter EmrE"/>
    <property type="match status" value="1"/>
</dbReference>
<organism evidence="7 8">
    <name type="scientific">Planoprotostelium fungivorum</name>
    <dbReference type="NCBI Taxonomy" id="1890364"/>
    <lineage>
        <taxon>Eukaryota</taxon>
        <taxon>Amoebozoa</taxon>
        <taxon>Evosea</taxon>
        <taxon>Variosea</taxon>
        <taxon>Cavosteliida</taxon>
        <taxon>Cavosteliaceae</taxon>
        <taxon>Planoprotostelium</taxon>
    </lineage>
</organism>
<evidence type="ECO:0000256" key="3">
    <source>
        <dbReference type="ARBA" id="ARBA00022692"/>
    </source>
</evidence>
<feature type="transmembrane region" description="Helical" evidence="6">
    <location>
        <begin position="234"/>
        <end position="254"/>
    </location>
</feature>
<comment type="caution">
    <text evidence="7">The sequence shown here is derived from an EMBL/GenBank/DDBJ whole genome shotgun (WGS) entry which is preliminary data.</text>
</comment>
<reference evidence="7 8" key="1">
    <citation type="journal article" date="2018" name="Genome Biol. Evol.">
        <title>Multiple Roots of Fruiting Body Formation in Amoebozoa.</title>
        <authorList>
            <person name="Hillmann F."/>
            <person name="Forbes G."/>
            <person name="Novohradska S."/>
            <person name="Ferling I."/>
            <person name="Riege K."/>
            <person name="Groth M."/>
            <person name="Westermann M."/>
            <person name="Marz M."/>
            <person name="Spaller T."/>
            <person name="Winckler T."/>
            <person name="Schaap P."/>
            <person name="Glockner G."/>
        </authorList>
    </citation>
    <scope>NUCLEOTIDE SEQUENCE [LARGE SCALE GENOMIC DNA]</scope>
    <source>
        <strain evidence="7 8">Jena</strain>
    </source>
</reference>
<keyword evidence="8" id="KW-1185">Reference proteome</keyword>
<evidence type="ECO:0000313" key="7">
    <source>
        <dbReference type="EMBL" id="PRP82294.1"/>
    </source>
</evidence>
<keyword evidence="5 6" id="KW-0472">Membrane</keyword>
<evidence type="ECO:0000256" key="4">
    <source>
        <dbReference type="ARBA" id="ARBA00022989"/>
    </source>
</evidence>
<feature type="transmembrane region" description="Helical" evidence="6">
    <location>
        <begin position="91"/>
        <end position="112"/>
    </location>
</feature>
<dbReference type="InterPro" id="IPR010651">
    <property type="entry name" value="Sugar_transport"/>
</dbReference>
<evidence type="ECO:0000256" key="5">
    <source>
        <dbReference type="ARBA" id="ARBA00023136"/>
    </source>
</evidence>
<dbReference type="PANTHER" id="PTHR16119">
    <property type="entry name" value="TRANSMEMBRANE PROTEIN 144"/>
    <property type="match status" value="1"/>
</dbReference>
<evidence type="ECO:0000256" key="2">
    <source>
        <dbReference type="ARBA" id="ARBA00005731"/>
    </source>
</evidence>
<comment type="subcellular location">
    <subcellularLocation>
        <location evidence="1">Membrane</location>
        <topology evidence="1">Multi-pass membrane protein</topology>
    </subcellularLocation>
</comment>
<sequence>MSDAVGWVCTVIAVCFFGTYAVPTKFVPTGDGWVFQWVECAGILLVGLITEFIAGANGSLYLEPAGLLGGMFWCLGNTTVVPVVDTIGLGMGMLIWGGTSMVVGWSGSFFGWRFGDLEIVKQKPFHEDSHKILNVVGVVIALCSIVAFLPIKPTITKKSNSNEEKTPLLHYEEVSHEKVNEVSPQAEKSGAAKKILGVFLSVLAGVLYGVNLAPVTYLQERPYATKPHPLSFCLSHFAGIFFTSTAILIVYCIYKKNRPQFYPESILPAFVAGIGWGIAQSAWFVANSILSPVITFPIISTTPGLISAFWGVIVFKEIQGKRNFFFLTAALLLTFAGIAFIAVSKKGED</sequence>
<dbReference type="OrthoDB" id="426527at2759"/>
<feature type="transmembrane region" description="Helical" evidence="6">
    <location>
        <begin position="266"/>
        <end position="286"/>
    </location>
</feature>
<dbReference type="STRING" id="1890364.A0A2P6NEA8"/>
<evidence type="ECO:0000313" key="8">
    <source>
        <dbReference type="Proteomes" id="UP000241769"/>
    </source>
</evidence>
<dbReference type="Pfam" id="PF07857">
    <property type="entry name" value="TMEM144"/>
    <property type="match status" value="1"/>
</dbReference>
<dbReference type="PANTHER" id="PTHR16119:SF17">
    <property type="entry name" value="TRANSMEMBRANE PROTEIN 144"/>
    <property type="match status" value="1"/>
</dbReference>
<evidence type="ECO:0000256" key="1">
    <source>
        <dbReference type="ARBA" id="ARBA00004141"/>
    </source>
</evidence>
<dbReference type="AlphaFoldDB" id="A0A2P6NEA8"/>
<feature type="transmembrane region" description="Helical" evidence="6">
    <location>
        <begin position="132"/>
        <end position="151"/>
    </location>
</feature>
<comment type="similarity">
    <text evidence="2">Belongs to the TMEM144 family.</text>
</comment>
<protein>
    <submittedName>
        <fullName evidence="7">Transmembrane protein</fullName>
    </submittedName>
</protein>
<evidence type="ECO:0000256" key="6">
    <source>
        <dbReference type="SAM" id="Phobius"/>
    </source>
</evidence>
<dbReference type="EMBL" id="MDYQ01000106">
    <property type="protein sequence ID" value="PRP82294.1"/>
    <property type="molecule type" value="Genomic_DNA"/>
</dbReference>
<feature type="transmembrane region" description="Helical" evidence="6">
    <location>
        <begin position="324"/>
        <end position="343"/>
    </location>
</feature>
<feature type="transmembrane region" description="Helical" evidence="6">
    <location>
        <begin position="195"/>
        <end position="214"/>
    </location>
</feature>
<dbReference type="GO" id="GO:0015144">
    <property type="term" value="F:carbohydrate transmembrane transporter activity"/>
    <property type="evidence" value="ECO:0007669"/>
    <property type="project" value="InterPro"/>
</dbReference>
<gene>
    <name evidence="7" type="ORF">PROFUN_10366</name>
</gene>
<dbReference type="InterPro" id="IPR012435">
    <property type="entry name" value="TMEM144"/>
</dbReference>